<sequence length="207" mass="22923">MAIEATAADPIISESAILSKLGYVPWESEPDAGPGGLLDHTTYKYVAFPHEASSTPAKIAASPVFNAFMQYAEGNPQLTAQRFQRIICGPDPEANLKAFAFMSTASKQWRDDYLRLMVDEGEMEAGWCFVKDRNWQGYLRTDLSLGNIYEDSRAMKAASKRKAREEEEQEEAEESEESMGKGKGKGKAKAKGSAAGRRSSRRRVVKD</sequence>
<dbReference type="InParanoid" id="A0A3N4KDS9"/>
<feature type="region of interest" description="Disordered" evidence="1">
    <location>
        <begin position="156"/>
        <end position="207"/>
    </location>
</feature>
<feature type="compositionally biased region" description="Basic residues" evidence="1">
    <location>
        <begin position="198"/>
        <end position="207"/>
    </location>
</feature>
<dbReference type="Proteomes" id="UP000277580">
    <property type="component" value="Unassembled WGS sequence"/>
</dbReference>
<proteinExistence type="predicted"/>
<gene>
    <name evidence="2" type="ORF">P167DRAFT_539047</name>
</gene>
<reference evidence="2 3" key="1">
    <citation type="journal article" date="2018" name="Nat. Ecol. Evol.">
        <title>Pezizomycetes genomes reveal the molecular basis of ectomycorrhizal truffle lifestyle.</title>
        <authorList>
            <person name="Murat C."/>
            <person name="Payen T."/>
            <person name="Noel B."/>
            <person name="Kuo A."/>
            <person name="Morin E."/>
            <person name="Chen J."/>
            <person name="Kohler A."/>
            <person name="Krizsan K."/>
            <person name="Balestrini R."/>
            <person name="Da Silva C."/>
            <person name="Montanini B."/>
            <person name="Hainaut M."/>
            <person name="Levati E."/>
            <person name="Barry K.W."/>
            <person name="Belfiori B."/>
            <person name="Cichocki N."/>
            <person name="Clum A."/>
            <person name="Dockter R.B."/>
            <person name="Fauchery L."/>
            <person name="Guy J."/>
            <person name="Iotti M."/>
            <person name="Le Tacon F."/>
            <person name="Lindquist E.A."/>
            <person name="Lipzen A."/>
            <person name="Malagnac F."/>
            <person name="Mello A."/>
            <person name="Molinier V."/>
            <person name="Miyauchi S."/>
            <person name="Poulain J."/>
            <person name="Riccioni C."/>
            <person name="Rubini A."/>
            <person name="Sitrit Y."/>
            <person name="Splivallo R."/>
            <person name="Traeger S."/>
            <person name="Wang M."/>
            <person name="Zifcakova L."/>
            <person name="Wipf D."/>
            <person name="Zambonelli A."/>
            <person name="Paolocci F."/>
            <person name="Nowrousian M."/>
            <person name="Ottonello S."/>
            <person name="Baldrian P."/>
            <person name="Spatafora J.W."/>
            <person name="Henrissat B."/>
            <person name="Nagy L.G."/>
            <person name="Aury J.M."/>
            <person name="Wincker P."/>
            <person name="Grigoriev I.V."/>
            <person name="Bonfante P."/>
            <person name="Martin F.M."/>
        </authorList>
    </citation>
    <scope>NUCLEOTIDE SEQUENCE [LARGE SCALE GENOMIC DNA]</scope>
    <source>
        <strain evidence="2 3">CCBAS932</strain>
    </source>
</reference>
<evidence type="ECO:0000313" key="3">
    <source>
        <dbReference type="Proteomes" id="UP000277580"/>
    </source>
</evidence>
<name>A0A3N4KDS9_9PEZI</name>
<dbReference type="EMBL" id="ML119160">
    <property type="protein sequence ID" value="RPB08640.1"/>
    <property type="molecule type" value="Genomic_DNA"/>
</dbReference>
<dbReference type="AlphaFoldDB" id="A0A3N4KDS9"/>
<feature type="compositionally biased region" description="Acidic residues" evidence="1">
    <location>
        <begin position="166"/>
        <end position="177"/>
    </location>
</feature>
<protein>
    <submittedName>
        <fullName evidence="2">Uncharacterized protein</fullName>
    </submittedName>
</protein>
<evidence type="ECO:0000256" key="1">
    <source>
        <dbReference type="SAM" id="MobiDB-lite"/>
    </source>
</evidence>
<organism evidence="2 3">
    <name type="scientific">Morchella conica CCBAS932</name>
    <dbReference type="NCBI Taxonomy" id="1392247"/>
    <lineage>
        <taxon>Eukaryota</taxon>
        <taxon>Fungi</taxon>
        <taxon>Dikarya</taxon>
        <taxon>Ascomycota</taxon>
        <taxon>Pezizomycotina</taxon>
        <taxon>Pezizomycetes</taxon>
        <taxon>Pezizales</taxon>
        <taxon>Morchellaceae</taxon>
        <taxon>Morchella</taxon>
    </lineage>
</organism>
<dbReference type="OrthoDB" id="5353089at2759"/>
<accession>A0A3N4KDS9</accession>
<evidence type="ECO:0000313" key="2">
    <source>
        <dbReference type="EMBL" id="RPB08640.1"/>
    </source>
</evidence>
<keyword evidence="3" id="KW-1185">Reference proteome</keyword>